<protein>
    <submittedName>
        <fullName evidence="16">Amiloride-sensitive sodium channel</fullName>
    </submittedName>
</protein>
<evidence type="ECO:0000256" key="7">
    <source>
        <dbReference type="ARBA" id="ARBA00023065"/>
    </source>
</evidence>
<keyword evidence="8 13" id="KW-0472">Membrane</keyword>
<evidence type="ECO:0000256" key="4">
    <source>
        <dbReference type="ARBA" id="ARBA00022692"/>
    </source>
</evidence>
<dbReference type="WBParaSite" id="TTAC_0000618901-mRNA-1">
    <property type="protein sequence ID" value="TTAC_0000618901-mRNA-1"/>
    <property type="gene ID" value="TTAC_0000618901"/>
</dbReference>
<keyword evidence="4 11" id="KW-0812">Transmembrane</keyword>
<feature type="compositionally biased region" description="Polar residues" evidence="12">
    <location>
        <begin position="56"/>
        <end position="77"/>
    </location>
</feature>
<comment type="subcellular location">
    <subcellularLocation>
        <location evidence="1">Membrane</location>
        <topology evidence="1">Multi-pass membrane protein</topology>
    </subcellularLocation>
</comment>
<feature type="transmembrane region" description="Helical" evidence="13">
    <location>
        <begin position="224"/>
        <end position="249"/>
    </location>
</feature>
<dbReference type="OrthoDB" id="6021021at2759"/>
<keyword evidence="9 11" id="KW-0739">Sodium transport</keyword>
<comment type="similarity">
    <text evidence="11">Belongs to the amiloride-sensitive sodium channel (TC 1.A.6) family.</text>
</comment>
<feature type="compositionally biased region" description="Basic residues" evidence="12">
    <location>
        <begin position="1"/>
        <end position="10"/>
    </location>
</feature>
<evidence type="ECO:0000256" key="13">
    <source>
        <dbReference type="SAM" id="Phobius"/>
    </source>
</evidence>
<name>A0A0R3WZG9_HYDTA</name>
<keyword evidence="15" id="KW-1185">Reference proteome</keyword>
<reference evidence="14 15" key="2">
    <citation type="submission" date="2018-11" db="EMBL/GenBank/DDBJ databases">
        <authorList>
            <consortium name="Pathogen Informatics"/>
        </authorList>
    </citation>
    <scope>NUCLEOTIDE SEQUENCE [LARGE SCALE GENOMIC DNA]</scope>
</reference>
<dbReference type="Pfam" id="PF00858">
    <property type="entry name" value="ASC"/>
    <property type="match status" value="2"/>
</dbReference>
<keyword evidence="3 11" id="KW-0894">Sodium channel</keyword>
<keyword evidence="6" id="KW-0915">Sodium</keyword>
<evidence type="ECO:0000256" key="2">
    <source>
        <dbReference type="ARBA" id="ARBA00022448"/>
    </source>
</evidence>
<evidence type="ECO:0000256" key="10">
    <source>
        <dbReference type="ARBA" id="ARBA00023303"/>
    </source>
</evidence>
<accession>A0A0R3WZG9</accession>
<sequence>MPRAAKRRVGYVRDVNYHSDGESNSSSTPSSVDSTITNTTSTTCFYRKLGRRSKIISSEVTGGTTSEGSVDESNQNQGPSGGTSTCSSTLVPKIGSKKRASGGKSSKLYFSDGDVGSSVSSTSKEASADIRTKDFFKKFGKDENNCDDRYSNSSAFKKCCSYKRCCKQKHDDIGSEGGAHAVSRAEKDQQRFETVRERLRAWGERSTFHGVDVLMETPADWRRVFVFILLCIMTALCWICCGKMVLGFLNMSVTTVIDRDVEEFRFPAITVCPDSPFTMNQLEAEGGAFHEYTKIAGLWMKESPNTSTLNPQKWPQYEGQWRQRTKYSFFRTYMQTSTLHVPWNHYFVACQYNGLSCPELPVNGISVELMGAGGGESGEMNADSAGVYVGNSHWTLDPGRIYGYEDAEGNITESLKTVKRISTQTVWPRESPVRIITTAKYQCFQIRMGMTSVKRSGSRAGLHLILKRPYQQGHTHPALLYADADASIYQGWEDHLGPANSVDAIVAAEMDGFQVLLHDVAERDRSVLSAADVASTGDARSVVRTSVRFGQHLVATVNQFILDRLDTYFRPCKKNIHPILYLDVGVFVKEQKRHAISVEYTRQNCLAALRQSVMQRRCGCLSESSMVPLYLAGNLANQGFCHDVSRDNKSAVVACHDDVMRMSDEDILEASIPKRWYRVVLVKLKPQTRHFWLCPQPCVERVNEISHQQVLALEEGLPSELLARISSSNTTNTNTSTAATRGLAKTDYLVISVAAENSRIAIHSEGEAASFFNLLAALGGIFGLFLGLSGVTMFEVLESYAILLSQGFGTFRHAAKVGVSFGKKILAREKSPEIDDDEKNLTMVGSKQMLFGEVRGARELTMPSRYPRSYKFWFAFPGANCQNVGASSDVLKFKA</sequence>
<dbReference type="AlphaFoldDB" id="A0A0R3WZG9"/>
<evidence type="ECO:0000313" key="14">
    <source>
        <dbReference type="EMBL" id="VDM30337.1"/>
    </source>
</evidence>
<dbReference type="GO" id="GO:0005886">
    <property type="term" value="C:plasma membrane"/>
    <property type="evidence" value="ECO:0007669"/>
    <property type="project" value="TreeGrafter"/>
</dbReference>
<dbReference type="EMBL" id="UYWX01020294">
    <property type="protein sequence ID" value="VDM30337.1"/>
    <property type="molecule type" value="Genomic_DNA"/>
</dbReference>
<keyword evidence="5 13" id="KW-1133">Transmembrane helix</keyword>
<evidence type="ECO:0000256" key="11">
    <source>
        <dbReference type="RuleBase" id="RU000679"/>
    </source>
</evidence>
<gene>
    <name evidence="14" type="ORF">TTAC_LOCUS6174</name>
</gene>
<proteinExistence type="inferred from homology"/>
<evidence type="ECO:0000256" key="3">
    <source>
        <dbReference type="ARBA" id="ARBA00022461"/>
    </source>
</evidence>
<organism evidence="16">
    <name type="scientific">Hydatigena taeniaeformis</name>
    <name type="common">Feline tapeworm</name>
    <name type="synonym">Taenia taeniaeformis</name>
    <dbReference type="NCBI Taxonomy" id="6205"/>
    <lineage>
        <taxon>Eukaryota</taxon>
        <taxon>Metazoa</taxon>
        <taxon>Spiralia</taxon>
        <taxon>Lophotrochozoa</taxon>
        <taxon>Platyhelminthes</taxon>
        <taxon>Cestoda</taxon>
        <taxon>Eucestoda</taxon>
        <taxon>Cyclophyllidea</taxon>
        <taxon>Taeniidae</taxon>
        <taxon>Hydatigera</taxon>
    </lineage>
</organism>
<dbReference type="Gene3D" id="1.10.287.770">
    <property type="entry name" value="YojJ-like"/>
    <property type="match status" value="1"/>
</dbReference>
<dbReference type="InterPro" id="IPR001873">
    <property type="entry name" value="ENaC"/>
</dbReference>
<evidence type="ECO:0000256" key="5">
    <source>
        <dbReference type="ARBA" id="ARBA00022989"/>
    </source>
</evidence>
<keyword evidence="10 11" id="KW-0407">Ion channel</keyword>
<evidence type="ECO:0000256" key="1">
    <source>
        <dbReference type="ARBA" id="ARBA00004141"/>
    </source>
</evidence>
<feature type="region of interest" description="Disordered" evidence="12">
    <location>
        <begin position="56"/>
        <end position="107"/>
    </location>
</feature>
<keyword evidence="2 11" id="KW-0813">Transport</keyword>
<dbReference type="Proteomes" id="UP000274429">
    <property type="component" value="Unassembled WGS sequence"/>
</dbReference>
<feature type="region of interest" description="Disordered" evidence="12">
    <location>
        <begin position="1"/>
        <end position="37"/>
    </location>
</feature>
<evidence type="ECO:0000313" key="15">
    <source>
        <dbReference type="Proteomes" id="UP000274429"/>
    </source>
</evidence>
<evidence type="ECO:0000256" key="9">
    <source>
        <dbReference type="ARBA" id="ARBA00023201"/>
    </source>
</evidence>
<dbReference type="PRINTS" id="PR01078">
    <property type="entry name" value="AMINACHANNEL"/>
</dbReference>
<dbReference type="PANTHER" id="PTHR11690">
    <property type="entry name" value="AMILORIDE-SENSITIVE SODIUM CHANNEL-RELATED"/>
    <property type="match status" value="1"/>
</dbReference>
<feature type="compositionally biased region" description="Low complexity" evidence="12">
    <location>
        <begin position="22"/>
        <end position="37"/>
    </location>
</feature>
<reference evidence="16" key="1">
    <citation type="submission" date="2016-03" db="UniProtKB">
        <authorList>
            <consortium name="WormBaseParasite"/>
        </authorList>
    </citation>
    <scope>IDENTIFICATION</scope>
</reference>
<evidence type="ECO:0000313" key="16">
    <source>
        <dbReference type="WBParaSite" id="TTAC_0000618901-mRNA-1"/>
    </source>
</evidence>
<evidence type="ECO:0000256" key="8">
    <source>
        <dbReference type="ARBA" id="ARBA00023136"/>
    </source>
</evidence>
<dbReference type="GO" id="GO:0015280">
    <property type="term" value="F:ligand-gated sodium channel activity"/>
    <property type="evidence" value="ECO:0007669"/>
    <property type="project" value="TreeGrafter"/>
</dbReference>
<evidence type="ECO:0000256" key="6">
    <source>
        <dbReference type="ARBA" id="ARBA00023053"/>
    </source>
</evidence>
<keyword evidence="7 11" id="KW-0406">Ion transport</keyword>
<evidence type="ECO:0000256" key="12">
    <source>
        <dbReference type="SAM" id="MobiDB-lite"/>
    </source>
</evidence>
<dbReference type="STRING" id="6205.A0A0R3WZG9"/>